<feature type="domain" description="Glycoside hydrolase family 2 catalytic" evidence="6">
    <location>
        <begin position="303"/>
        <end position="462"/>
    </location>
</feature>
<dbReference type="Pfam" id="PF00703">
    <property type="entry name" value="Glyco_hydro_2"/>
    <property type="match status" value="1"/>
</dbReference>
<dbReference type="InterPro" id="IPR013783">
    <property type="entry name" value="Ig-like_fold"/>
</dbReference>
<proteinExistence type="inferred from homology"/>
<dbReference type="SUPFAM" id="SSF49303">
    <property type="entry name" value="beta-Galactosidase/glucuronidase domain"/>
    <property type="match status" value="1"/>
</dbReference>
<feature type="domain" description="Glycoside hydrolase family 2 immunoglobulin-like beta-sandwich" evidence="5">
    <location>
        <begin position="193"/>
        <end position="299"/>
    </location>
</feature>
<dbReference type="Pfam" id="PF02836">
    <property type="entry name" value="Glyco_hydro_2_C"/>
    <property type="match status" value="1"/>
</dbReference>
<dbReference type="InterPro" id="IPR036156">
    <property type="entry name" value="Beta-gal/glucu_dom_sf"/>
</dbReference>
<sequence>MTPASSTSVRRPAGPRPEYPRPQFRRERWLSLNGTWRFQRDPSDSGLERGLLGADFAETIVVPFAPESELSGIGDPDFCEAVWYAREIAVPDEWPADGRVLLHCQAIDHDATVWLDGREVGRHRGGHTSFTLDLTDALAGRRTGTLTIRARDSRDAPQPRGKQSTHYANSGCHYTRTTGIWQPVWLEWVPASHLARPRITPDVARGEFELDVPVRHGRRGMTVRALLLDEPAAPAAASPIDADEAPADASMTPRLRLRVPADRVRLWEPGAPHLYGVRFELRGPDGALVDALDSYAGLRSIAIDGQRVLINGRPVFQRLVLDQGYWPDGLMTAPSEAALVADIELGLAAGFNGARVHQKIAEERYLYHADRLGYLVWGEFADWGASGAGPAGDNQRPTPTWIAQWVEAVERDYSHPSIVGWCPLNETHQFIHDRFTVLDDVTTALFLATKGIDRTRPVIDASGYSHRVAATDVWDSHDYSQDPEVFADRMAGLERGEPFANTGANSGEARPGAPDYSLPYADQPYFCSEFGGIWWVPPHLRGDGDDGWGYGDRVADEEEWYARAAGLTRVLDQNPLMFGYCWTQLTDVFGEQNGIYRFDRSAKLDPDRVRAIFDHPAAYEDS</sequence>
<evidence type="ECO:0000256" key="4">
    <source>
        <dbReference type="SAM" id="MobiDB-lite"/>
    </source>
</evidence>
<keyword evidence="9" id="KW-1185">Reference proteome</keyword>
<dbReference type="Pfam" id="PF02837">
    <property type="entry name" value="Glyco_hydro_2_N"/>
    <property type="match status" value="1"/>
</dbReference>
<dbReference type="PANTHER" id="PTHR42732">
    <property type="entry name" value="BETA-GALACTOSIDASE"/>
    <property type="match status" value="1"/>
</dbReference>
<keyword evidence="2" id="KW-0378">Hydrolase</keyword>
<dbReference type="InterPro" id="IPR006103">
    <property type="entry name" value="Glyco_hydro_2_cat"/>
</dbReference>
<evidence type="ECO:0000313" key="8">
    <source>
        <dbReference type="EMBL" id="NYI70095.1"/>
    </source>
</evidence>
<dbReference type="Proteomes" id="UP000527616">
    <property type="component" value="Unassembled WGS sequence"/>
</dbReference>
<organism evidence="8 9">
    <name type="scientific">Naumannella cuiyingiana</name>
    <dbReference type="NCBI Taxonomy" id="1347891"/>
    <lineage>
        <taxon>Bacteria</taxon>
        <taxon>Bacillati</taxon>
        <taxon>Actinomycetota</taxon>
        <taxon>Actinomycetes</taxon>
        <taxon>Propionibacteriales</taxon>
        <taxon>Propionibacteriaceae</taxon>
        <taxon>Naumannella</taxon>
    </lineage>
</organism>
<gene>
    <name evidence="8" type="ORF">GGQ54_000655</name>
</gene>
<dbReference type="Gene3D" id="2.60.120.260">
    <property type="entry name" value="Galactose-binding domain-like"/>
    <property type="match status" value="1"/>
</dbReference>
<comment type="caution">
    <text evidence="8">The sequence shown here is derived from an EMBL/GenBank/DDBJ whole genome shotgun (WGS) entry which is preliminary data.</text>
</comment>
<evidence type="ECO:0000256" key="2">
    <source>
        <dbReference type="ARBA" id="ARBA00022801"/>
    </source>
</evidence>
<evidence type="ECO:0000259" key="6">
    <source>
        <dbReference type="Pfam" id="PF02836"/>
    </source>
</evidence>
<feature type="domain" description="Glycosyl hydrolases family 2 sugar binding" evidence="7">
    <location>
        <begin position="31"/>
        <end position="138"/>
    </location>
</feature>
<name>A0A7Z0D749_9ACTN</name>
<evidence type="ECO:0000259" key="5">
    <source>
        <dbReference type="Pfam" id="PF00703"/>
    </source>
</evidence>
<feature type="region of interest" description="Disordered" evidence="4">
    <location>
        <begin position="1"/>
        <end position="21"/>
    </location>
</feature>
<dbReference type="InterPro" id="IPR017853">
    <property type="entry name" value="GH"/>
</dbReference>
<accession>A0A7Z0D749</accession>
<dbReference type="SUPFAM" id="SSF51445">
    <property type="entry name" value="(Trans)glycosidases"/>
    <property type="match status" value="1"/>
</dbReference>
<evidence type="ECO:0000259" key="7">
    <source>
        <dbReference type="Pfam" id="PF02837"/>
    </source>
</evidence>
<dbReference type="EMBL" id="JACBZS010000001">
    <property type="protein sequence ID" value="NYI70095.1"/>
    <property type="molecule type" value="Genomic_DNA"/>
</dbReference>
<feature type="region of interest" description="Disordered" evidence="4">
    <location>
        <begin position="150"/>
        <end position="169"/>
    </location>
</feature>
<keyword evidence="3" id="KW-0326">Glycosidase</keyword>
<dbReference type="GO" id="GO:0005975">
    <property type="term" value="P:carbohydrate metabolic process"/>
    <property type="evidence" value="ECO:0007669"/>
    <property type="project" value="InterPro"/>
</dbReference>
<comment type="similarity">
    <text evidence="1">Belongs to the glycosyl hydrolase 2 family.</text>
</comment>
<dbReference type="RefSeq" id="WP_179444085.1">
    <property type="nucleotide sequence ID" value="NZ_JACBZS010000001.1"/>
</dbReference>
<dbReference type="InterPro" id="IPR006102">
    <property type="entry name" value="Ig-like_GH2"/>
</dbReference>
<dbReference type="InterPro" id="IPR008979">
    <property type="entry name" value="Galactose-bd-like_sf"/>
</dbReference>
<dbReference type="GO" id="GO:0004553">
    <property type="term" value="F:hydrolase activity, hydrolyzing O-glycosyl compounds"/>
    <property type="evidence" value="ECO:0007669"/>
    <property type="project" value="InterPro"/>
</dbReference>
<evidence type="ECO:0000313" key="9">
    <source>
        <dbReference type="Proteomes" id="UP000527616"/>
    </source>
</evidence>
<reference evidence="8 9" key="1">
    <citation type="submission" date="2020-07" db="EMBL/GenBank/DDBJ databases">
        <title>Sequencing the genomes of 1000 actinobacteria strains.</title>
        <authorList>
            <person name="Klenk H.-P."/>
        </authorList>
    </citation>
    <scope>NUCLEOTIDE SEQUENCE [LARGE SCALE GENOMIC DNA]</scope>
    <source>
        <strain evidence="8 9">DSM 103164</strain>
    </source>
</reference>
<dbReference type="SUPFAM" id="SSF49785">
    <property type="entry name" value="Galactose-binding domain-like"/>
    <property type="match status" value="1"/>
</dbReference>
<evidence type="ECO:0000256" key="3">
    <source>
        <dbReference type="ARBA" id="ARBA00023295"/>
    </source>
</evidence>
<dbReference type="Gene3D" id="3.20.20.80">
    <property type="entry name" value="Glycosidases"/>
    <property type="match status" value="1"/>
</dbReference>
<dbReference type="InterPro" id="IPR006104">
    <property type="entry name" value="Glyco_hydro_2_N"/>
</dbReference>
<dbReference type="InterPro" id="IPR051913">
    <property type="entry name" value="GH2_Domain-Containing"/>
</dbReference>
<dbReference type="AlphaFoldDB" id="A0A7Z0D749"/>
<dbReference type="PANTHER" id="PTHR42732:SF3">
    <property type="entry name" value="HYDROLASE"/>
    <property type="match status" value="1"/>
</dbReference>
<dbReference type="Gene3D" id="2.60.40.10">
    <property type="entry name" value="Immunoglobulins"/>
    <property type="match status" value="1"/>
</dbReference>
<protein>
    <submittedName>
        <fullName evidence="8">Beta-galactosidase/beta-glucuronidase</fullName>
    </submittedName>
</protein>
<evidence type="ECO:0000256" key="1">
    <source>
        <dbReference type="ARBA" id="ARBA00007401"/>
    </source>
</evidence>